<dbReference type="PANTHER" id="PTHR33121:SF70">
    <property type="entry name" value="SIGNALING PROTEIN YKOW"/>
    <property type="match status" value="1"/>
</dbReference>
<dbReference type="InterPro" id="IPR043128">
    <property type="entry name" value="Rev_trsase/Diguanyl_cyclase"/>
</dbReference>
<organism evidence="4 5">
    <name type="scientific">Kineococcus endophyticus</name>
    <dbReference type="NCBI Taxonomy" id="1181883"/>
    <lineage>
        <taxon>Bacteria</taxon>
        <taxon>Bacillati</taxon>
        <taxon>Actinomycetota</taxon>
        <taxon>Actinomycetes</taxon>
        <taxon>Kineosporiales</taxon>
        <taxon>Kineosporiaceae</taxon>
        <taxon>Kineococcus</taxon>
    </lineage>
</organism>
<feature type="transmembrane region" description="Helical" evidence="1">
    <location>
        <begin position="47"/>
        <end position="66"/>
    </location>
</feature>
<dbReference type="SUPFAM" id="SSF141868">
    <property type="entry name" value="EAL domain-like"/>
    <property type="match status" value="1"/>
</dbReference>
<dbReference type="SUPFAM" id="SSF55073">
    <property type="entry name" value="Nucleotide cyclase"/>
    <property type="match status" value="1"/>
</dbReference>
<keyword evidence="1" id="KW-0812">Transmembrane</keyword>
<comment type="caution">
    <text evidence="4">The sequence shown here is derived from an EMBL/GenBank/DDBJ whole genome shotgun (WGS) entry which is preliminary data.</text>
</comment>
<dbReference type="Pfam" id="PF00990">
    <property type="entry name" value="GGDEF"/>
    <property type="match status" value="1"/>
</dbReference>
<feature type="domain" description="EAL" evidence="2">
    <location>
        <begin position="321"/>
        <end position="575"/>
    </location>
</feature>
<dbReference type="RefSeq" id="WP_367639283.1">
    <property type="nucleotide sequence ID" value="NZ_JBFNQN010000010.1"/>
</dbReference>
<evidence type="ECO:0000259" key="3">
    <source>
        <dbReference type="PROSITE" id="PS50887"/>
    </source>
</evidence>
<feature type="transmembrane region" description="Helical" evidence="1">
    <location>
        <begin position="73"/>
        <end position="92"/>
    </location>
</feature>
<dbReference type="EC" id="2.7.7.65" evidence="4"/>
<dbReference type="PROSITE" id="PS50883">
    <property type="entry name" value="EAL"/>
    <property type="match status" value="1"/>
</dbReference>
<reference evidence="4 5" key="1">
    <citation type="submission" date="2024-07" db="EMBL/GenBank/DDBJ databases">
        <authorList>
            <person name="Thanompreechachai J."/>
            <person name="Duangmal K."/>
        </authorList>
    </citation>
    <scope>NUCLEOTIDE SEQUENCE [LARGE SCALE GENOMIC DNA]</scope>
    <source>
        <strain evidence="4 5">KCTC 19886</strain>
    </source>
</reference>
<feature type="transmembrane region" description="Helical" evidence="1">
    <location>
        <begin position="98"/>
        <end position="117"/>
    </location>
</feature>
<dbReference type="NCBIfam" id="TIGR00254">
    <property type="entry name" value="GGDEF"/>
    <property type="match status" value="1"/>
</dbReference>
<accession>A0ABV3PAF1</accession>
<dbReference type="GO" id="GO:0071111">
    <property type="term" value="F:cyclic-guanylate-specific phosphodiesterase activity"/>
    <property type="evidence" value="ECO:0007669"/>
    <property type="project" value="UniProtKB-EC"/>
</dbReference>
<dbReference type="InterPro" id="IPR035919">
    <property type="entry name" value="EAL_sf"/>
</dbReference>
<keyword evidence="4" id="KW-0808">Transferase</keyword>
<dbReference type="SMART" id="SM00267">
    <property type="entry name" value="GGDEF"/>
    <property type="match status" value="1"/>
</dbReference>
<name>A0ABV3PAF1_9ACTN</name>
<feature type="domain" description="GGDEF" evidence="3">
    <location>
        <begin position="199"/>
        <end position="319"/>
    </location>
</feature>
<dbReference type="GO" id="GO:0052621">
    <property type="term" value="F:diguanylate cyclase activity"/>
    <property type="evidence" value="ECO:0007669"/>
    <property type="project" value="UniProtKB-EC"/>
</dbReference>
<gene>
    <name evidence="4" type="ORF">AB1207_15505</name>
</gene>
<evidence type="ECO:0000313" key="4">
    <source>
        <dbReference type="EMBL" id="MEW9266157.1"/>
    </source>
</evidence>
<dbReference type="InterPro" id="IPR000160">
    <property type="entry name" value="GGDEF_dom"/>
</dbReference>
<dbReference type="Pfam" id="PF00563">
    <property type="entry name" value="EAL"/>
    <property type="match status" value="1"/>
</dbReference>
<dbReference type="EC" id="3.1.4.52" evidence="4"/>
<keyword evidence="5" id="KW-1185">Reference proteome</keyword>
<keyword evidence="1" id="KW-1133">Transmembrane helix</keyword>
<evidence type="ECO:0000256" key="1">
    <source>
        <dbReference type="SAM" id="Phobius"/>
    </source>
</evidence>
<keyword evidence="4" id="KW-0378">Hydrolase</keyword>
<dbReference type="Gene3D" id="3.20.20.450">
    <property type="entry name" value="EAL domain"/>
    <property type="match status" value="1"/>
</dbReference>
<evidence type="ECO:0000313" key="5">
    <source>
        <dbReference type="Proteomes" id="UP001555826"/>
    </source>
</evidence>
<dbReference type="InterPro" id="IPR029787">
    <property type="entry name" value="Nucleotide_cyclase"/>
</dbReference>
<evidence type="ECO:0000259" key="2">
    <source>
        <dbReference type="PROSITE" id="PS50883"/>
    </source>
</evidence>
<proteinExistence type="predicted"/>
<keyword evidence="4" id="KW-0548">Nucleotidyltransferase</keyword>
<dbReference type="PANTHER" id="PTHR33121">
    <property type="entry name" value="CYCLIC DI-GMP PHOSPHODIESTERASE PDEF"/>
    <property type="match status" value="1"/>
</dbReference>
<dbReference type="CDD" id="cd01948">
    <property type="entry name" value="EAL"/>
    <property type="match status" value="1"/>
</dbReference>
<dbReference type="InterPro" id="IPR001633">
    <property type="entry name" value="EAL_dom"/>
</dbReference>
<dbReference type="CDD" id="cd01949">
    <property type="entry name" value="GGDEF"/>
    <property type="match status" value="1"/>
</dbReference>
<feature type="transmembrane region" description="Helical" evidence="1">
    <location>
        <begin position="145"/>
        <end position="165"/>
    </location>
</feature>
<dbReference type="SMART" id="SM00052">
    <property type="entry name" value="EAL"/>
    <property type="match status" value="1"/>
</dbReference>
<dbReference type="EMBL" id="JBFNQN010000010">
    <property type="protein sequence ID" value="MEW9266157.1"/>
    <property type="molecule type" value="Genomic_DNA"/>
</dbReference>
<dbReference type="Gene3D" id="3.30.70.270">
    <property type="match status" value="1"/>
</dbReference>
<feature type="transmembrane region" description="Helical" evidence="1">
    <location>
        <begin position="21"/>
        <end position="41"/>
    </location>
</feature>
<dbReference type="InterPro" id="IPR050706">
    <property type="entry name" value="Cyclic-di-GMP_PDE-like"/>
</dbReference>
<sequence length="583" mass="60011">MRAWTTPALATPRVMALTAGAFYAAGGTAALAVVLSATFPAPGRRSALLALAVTALVCGAGLLRWGRRLRRSAFHVVVGAGTLLITGAVPLAPTTASAVALAAVYAFVAIDVVFFFATRPAAAHLTALLLAATVALRGREGVTPGVAVALAVVCLVVTAAVGLLVRRASDAHRDALTGLRNRRGFDAALDAVLPVTRDGDLGLALLDVDHFKAVNDRQGHAAGDALLEDFADVLRRELPAHAVVARFGGDEFAVLLPGRTGTAALELLDSVRAHTAVGWSAGVAGRVSGESGTDLLRRADAALYAAKLAGRGRCRLDDGDSLELAADLERALAAGDVEAWLQPVVEPATGRVVGAEALARWTHPSRGPVRPDEFVAVAETTGLVVPLGAAVLAAACRGAHLLAAAHGPDLLLTVNVSGREIVADGWVERTVATVREEGWPLDQFVVEVTESVVDASSPAALDALRRLRATGAAVAIDDFGTGWSSFSRLDTLPADYLKLDHAFTAAITTSQRRTALLQALLSLSSSLGLLVVAEGVETPEQADLLAELGCPLAQGYLFARPAPAADLAAAAQAGAAACRTERV</sequence>
<protein>
    <submittedName>
        <fullName evidence="4">Bifunctional diguanylate cyclase/phosphodiesterase</fullName>
        <ecNumber evidence="4">2.7.7.65</ecNumber>
        <ecNumber evidence="4">3.1.4.52</ecNumber>
    </submittedName>
</protein>
<dbReference type="PROSITE" id="PS50887">
    <property type="entry name" value="GGDEF"/>
    <property type="match status" value="1"/>
</dbReference>
<dbReference type="Proteomes" id="UP001555826">
    <property type="component" value="Unassembled WGS sequence"/>
</dbReference>
<keyword evidence="1" id="KW-0472">Membrane</keyword>